<feature type="domain" description="C2H2-type" evidence="3">
    <location>
        <begin position="34"/>
        <end position="55"/>
    </location>
</feature>
<feature type="region of interest" description="Disordered" evidence="2">
    <location>
        <begin position="86"/>
        <end position="106"/>
    </location>
</feature>
<protein>
    <recommendedName>
        <fullName evidence="3">C2H2-type domain-containing protein</fullName>
    </recommendedName>
</protein>
<evidence type="ECO:0000256" key="2">
    <source>
        <dbReference type="SAM" id="MobiDB-lite"/>
    </source>
</evidence>
<dbReference type="OrthoDB" id="10018316at2759"/>
<proteinExistence type="predicted"/>
<sequence length="449" mass="51085">MNTLKSFVRNISERTEDRKVSSTTEVQNVEGFLCPQCMNPFESAEALHFHFNNDHINNDDTPNISMDYGDLEDESLDSRDKQSIYSEGSLQFPKTPSESDKLNGSVSDFSLSQSKLHLSKDECSRCIDLTQEHASQLTALETKVESMNQDLSRKNKEIDDQKHQLSQEVSYLKEIIQSKSDEIIVLKESVEDLKDNKNEFVQSESAKLSELSKKLEETQSLYGSQSKELNVLKKKYEDAKLEKEQLTCVNFEKEKKESSLEKIISELRSQVTQSEQDRGKLLKEIELGEGTNMALDQLKQENEQLSKQIKMEKSASQKLGEDLQSQISKLNQELIETKSKCLSLSDSLEESKEKVCSITSKYDALSATKEDVSLQLDSKEKVIADQNKKYKELQSKLNQASEKNLKIGIEKSKLIGKIEKLTKKVDDLVKSMEDTEGQLNEKVSLMQSM</sequence>
<feature type="coiled-coil region" evidence="1">
    <location>
        <begin position="376"/>
        <end position="438"/>
    </location>
</feature>
<organism evidence="4">
    <name type="scientific">Lepeophtheirus salmonis</name>
    <name type="common">Salmon louse</name>
    <name type="synonym">Caligus salmonis</name>
    <dbReference type="NCBI Taxonomy" id="72036"/>
    <lineage>
        <taxon>Eukaryota</taxon>
        <taxon>Metazoa</taxon>
        <taxon>Ecdysozoa</taxon>
        <taxon>Arthropoda</taxon>
        <taxon>Crustacea</taxon>
        <taxon>Multicrustacea</taxon>
        <taxon>Hexanauplia</taxon>
        <taxon>Copepoda</taxon>
        <taxon>Siphonostomatoida</taxon>
        <taxon>Caligidae</taxon>
        <taxon>Lepeophtheirus</taxon>
    </lineage>
</organism>
<keyword evidence="1" id="KW-0175">Coiled coil</keyword>
<accession>A0A0K2VEF0</accession>
<evidence type="ECO:0000256" key="1">
    <source>
        <dbReference type="SAM" id="Coils"/>
    </source>
</evidence>
<reference evidence="4" key="1">
    <citation type="submission" date="2014-05" db="EMBL/GenBank/DDBJ databases">
        <authorList>
            <person name="Chronopoulou M."/>
        </authorList>
    </citation>
    <scope>NUCLEOTIDE SEQUENCE</scope>
    <source>
        <tissue evidence="4">Whole organism</tissue>
    </source>
</reference>
<name>A0A0K2VEF0_LEPSM</name>
<dbReference type="EMBL" id="HACA01031399">
    <property type="protein sequence ID" value="CDW48760.1"/>
    <property type="molecule type" value="Transcribed_RNA"/>
</dbReference>
<evidence type="ECO:0000259" key="3">
    <source>
        <dbReference type="PROSITE" id="PS00028"/>
    </source>
</evidence>
<dbReference type="PROSITE" id="PS00028">
    <property type="entry name" value="ZINC_FINGER_C2H2_1"/>
    <property type="match status" value="1"/>
</dbReference>
<evidence type="ECO:0000313" key="4">
    <source>
        <dbReference type="EMBL" id="CDW48760.1"/>
    </source>
</evidence>
<dbReference type="AlphaFoldDB" id="A0A0K2VEF0"/>
<feature type="coiled-coil region" evidence="1">
    <location>
        <begin position="137"/>
        <end position="340"/>
    </location>
</feature>
<dbReference type="InterPro" id="IPR013087">
    <property type="entry name" value="Znf_C2H2_type"/>
</dbReference>